<evidence type="ECO:0000313" key="7">
    <source>
        <dbReference type="EMBL" id="SBS27744.1"/>
    </source>
</evidence>
<feature type="domain" description="Calx-beta" evidence="5">
    <location>
        <begin position="769"/>
        <end position="866"/>
    </location>
</feature>
<dbReference type="SUPFAM" id="SSF141072">
    <property type="entry name" value="CalX-like"/>
    <property type="match status" value="1"/>
</dbReference>
<dbReference type="GO" id="GO:0016853">
    <property type="term" value="F:isomerase activity"/>
    <property type="evidence" value="ECO:0007669"/>
    <property type="project" value="UniProtKB-KW"/>
</dbReference>
<organism evidence="7 8">
    <name type="scientific">Marinomonas aquimarina</name>
    <dbReference type="NCBI Taxonomy" id="295068"/>
    <lineage>
        <taxon>Bacteria</taxon>
        <taxon>Pseudomonadati</taxon>
        <taxon>Pseudomonadota</taxon>
        <taxon>Gammaproteobacteria</taxon>
        <taxon>Oceanospirillales</taxon>
        <taxon>Oceanospirillaceae</taxon>
        <taxon>Marinomonas</taxon>
    </lineage>
</organism>
<reference evidence="7 8" key="1">
    <citation type="submission" date="2016-06" db="EMBL/GenBank/DDBJ databases">
        <authorList>
            <person name="Kjaerup R.B."/>
            <person name="Dalgaard T.S."/>
            <person name="Juul-Madsen H.R."/>
        </authorList>
    </citation>
    <scope>NUCLEOTIDE SEQUENCE [LARGE SCALE GENOMIC DNA]</scope>
    <source>
        <strain evidence="7 8">CECT 5080</strain>
    </source>
</reference>
<accession>A0A1A8T8T0</accession>
<sequence>MPDNQAPTLTVTESFDFAQVDGASENDLVATFTTADEDGDEVTVTLSDMDNYALSGNTVVLTEAGAALVNAGEELPAFTLTPSDAENNGTAVIVDPEVTLPENQVPTLTVTDSFDFAQVDGASENDLVATFTTADEDGDEVSVTLSDMDNYALSGNTVVLTEAGAALVNAGEELPAFTLTPSDAENNGTAVIVDPEVTLPDNQAPTLTVTDSFDFAQVDGASENDLVATFTTADEDGDEVTVTLSDMDNYALSGNTVVLTETGAALVNAGEELPAFTLTPSDAENNGTAVMVDPAVAPDESIMTATFADGVVNGLSYSTTSGLSGLTGEGETDGAFSYRDGDTITFSVGGVEIAEISSEVISGSVLFLQDIAKTDLGDVNLNYVENMAIFIQAISEGLQDSDVEDGVLDTSDIINHPSGSQVLNITSDMRAAFDNYDLNIAEAGKQMISDALAHVNIEFTRESETEDNLGHNEFETAAMEHVAQTIESLAGDRTPDSFDERTADVIEVPGGVVQYNYSEMNGQVTFTTNDLLEGAVGQQVTTENLLVKNVQLSAQFQEIGTLVDQGDGNYLIQLNEGINQYDLEGLSIDYRVEDWTAYTDVTSSTLDTFKSHLSTDVSSVSEGDGYNQFSLNSTLTFDTAQTLKITFTSEKLSAELGKSIAEYSDDYTMPVEYSTDGGDTWMAVSLDSVEYQDNGDVWPTFSMEMPGGSNAIDIRIPIFDDYEIEGTEYFNATVSGDNYYDEDITFAIEDNDSAATDLPLVGIDFVYAVEGQEYAEFTVSLSKAAEGEVSVDYTTIGIGATAGVDFTDYTGTVTFAAGETSKVVRIGIEDDTTIEDMEMGFVTLSNVTGDALLGDAQGTLRIFDNDGPANLDVTLTIDDVTSDNLVSSEEAEGSVTITGTVSGDAFSFAVVTLNINGQEYSLRTDSTGKYQLTLDASELTEDADLKIEGTAHAFDSSGNRGDGSTAHIYEIDVPNDVPEITVTNVNVFTEDQASADEVVAEFTTFDADGDDVTVTLSDEVNYALNGNTVVLTEAGAALVNAGEDLPSFTLTPNDGKENGQSAFVSPVVNIDTEIATPTISFEDAGTDQVYNNDEVGNDGTVTATISVTGSEVGDTLTYKVNDGEEVTIELKQNHLNNGVSFEVSPEDSVTASLSDEADNKSPDVTENAPAADIDGPSVTITAADENLSVGQETTVTFQFSENVAGFEMGDIKADGGELSNLQQLDDDTWTATFTFTGDKEPSISVAKNSYTDTAGNKGSEGELTLSINDAPEVTLSNQQNFTEEQASAGDVVASYSTNDEDGDTVTVTLSDTTNYALDDSNNVVLTEAGAALVNGGSELPAFTLTPHDGTVAGEAASYDPSVTLVNDGPVIEVTAAAEFNENDAAVDTVVASFTASDEEDGTPSVDFTDGTNTEGYYAIDGTDVVLTQAGVEAINAGETLPAVSLTATDSANVTDTDSDTPSYTAQNDGPVIEVTAAAEFNENDAAVDTVVASFTASDEEDGTPSVDFTDGTNTEGYYAIDGTDVVLTQAGVEAINAGETLPAVSLTATDSANVTDTDSDTPTYVPENDAPEWAAAASTTHSLLEGESFAFNANASSLLSDFSDEENETLTISSIALDSNGTAVTSDFVDGYLIIESDDFGVLKVASDGSYKYEAPIIQHSSDDAGDLSFTYKVSDGSNESEWASVFIDIRDQGLTGVDDIGFSSVEGNVLNNDTHTDSIQYDLATGAGGVTSISYGSGSDKVTKTLTDLNSEGNWEVQTDSGTLTMGRDGGFSFAVNTLTDSSATGFQVIGFDHGASLSSDNDGAFFSASKIRWSNDDVNDNVKETGGQGNPKIGVGSNSLIDWNGTVSETLLVKLDTVSTAVQFGVHNMNGIDQSEILAFDSNGDIISGITVTENYNNGNKIESVSISAGGNAISYVSFSNSQENSNNDGFSVQEIESLTPAVDESFTYTFEDSDGSQGSALLQITDKSDFEGMNYSVWSNVNSYEYGGNYNGSGGSEEQLNTVMDNVIADDNKAVSTNIIDELPSDLNYDADDKYTVAHRELGVISAFIYLEEGKEYSFEGTVDDSFYVSINDTVVASARWGADGYDPNESSYTISKSDGSFVAQESGYHAIQVVYHNQENWGHLNFKIAVDDNDAVELNTDNFDLMPMTLDGDLINVLEGASGKDDLEGGSGVDALFGNDGDDLLFGGDDTESDTLIGGSGADVFILNESSNDSIQDFHASEDALDISDLLDLPGNTDSSDLEAVQAYLDENVAISQDGDGVNHLTVKGSEVATFGSDSSFDSDGNGSVNSTTDSLTVIFNNQEFTINQDG</sequence>
<evidence type="ECO:0000256" key="1">
    <source>
        <dbReference type="ARBA" id="ARBA00022729"/>
    </source>
</evidence>
<gene>
    <name evidence="7" type="primary">algE2</name>
    <name evidence="7" type="ORF">MAQ5080_00913</name>
</gene>
<evidence type="ECO:0000259" key="6">
    <source>
        <dbReference type="Pfam" id="PF19078"/>
    </source>
</evidence>
<keyword evidence="8" id="KW-1185">Reference proteome</keyword>
<dbReference type="GO" id="GO:0016020">
    <property type="term" value="C:membrane"/>
    <property type="evidence" value="ECO:0007669"/>
    <property type="project" value="InterPro"/>
</dbReference>
<dbReference type="Pfam" id="PF03160">
    <property type="entry name" value="Calx-beta"/>
    <property type="match status" value="1"/>
</dbReference>
<name>A0A1A8T8T0_9GAMM</name>
<dbReference type="Gene3D" id="3.10.20.90">
    <property type="entry name" value="Phosphatidylinositol 3-kinase Catalytic Subunit, Chain A, domain 1"/>
    <property type="match status" value="5"/>
</dbReference>
<dbReference type="SUPFAM" id="SSF51120">
    <property type="entry name" value="beta-Roll"/>
    <property type="match status" value="1"/>
</dbReference>
<dbReference type="Gene3D" id="2.60.40.2030">
    <property type="match status" value="1"/>
</dbReference>
<evidence type="ECO:0000256" key="3">
    <source>
        <dbReference type="ARBA" id="ARBA00022837"/>
    </source>
</evidence>
<evidence type="ECO:0000313" key="8">
    <source>
        <dbReference type="Proteomes" id="UP000092627"/>
    </source>
</evidence>
<dbReference type="InterPro" id="IPR038081">
    <property type="entry name" value="CalX-like_sf"/>
</dbReference>
<dbReference type="Proteomes" id="UP000092627">
    <property type="component" value="Unassembled WGS sequence"/>
</dbReference>
<keyword evidence="2" id="KW-0677">Repeat</keyword>
<feature type="domain" description="Bacterial Ig-like" evidence="6">
    <location>
        <begin position="1174"/>
        <end position="1262"/>
    </location>
</feature>
<dbReference type="InterPro" id="IPR003644">
    <property type="entry name" value="Calx_beta"/>
</dbReference>
<feature type="region of interest" description="Disordered" evidence="4">
    <location>
        <begin position="1139"/>
        <end position="1175"/>
    </location>
</feature>
<dbReference type="InterPro" id="IPR013783">
    <property type="entry name" value="Ig-like_fold"/>
</dbReference>
<dbReference type="GO" id="GO:0007154">
    <property type="term" value="P:cell communication"/>
    <property type="evidence" value="ECO:0007669"/>
    <property type="project" value="InterPro"/>
</dbReference>
<protein>
    <submittedName>
        <fullName evidence="7">Poly(Beta-D-mannuronate) C5 epimerase 2</fullName>
        <ecNumber evidence="7">5.1.3.-</ecNumber>
    </submittedName>
</protein>
<evidence type="ECO:0000256" key="2">
    <source>
        <dbReference type="ARBA" id="ARBA00022737"/>
    </source>
</evidence>
<dbReference type="STRING" id="295068.MAQ5080_00913"/>
<proteinExistence type="predicted"/>
<keyword evidence="7" id="KW-0413">Isomerase</keyword>
<dbReference type="EMBL" id="FLOC01000003">
    <property type="protein sequence ID" value="SBS27744.1"/>
    <property type="molecule type" value="Genomic_DNA"/>
</dbReference>
<evidence type="ECO:0000256" key="4">
    <source>
        <dbReference type="SAM" id="MobiDB-lite"/>
    </source>
</evidence>
<dbReference type="EC" id="5.1.3.-" evidence="7"/>
<keyword evidence="1" id="KW-0732">Signal</keyword>
<keyword evidence="3" id="KW-0106">Calcium</keyword>
<dbReference type="Pfam" id="PF19078">
    <property type="entry name" value="Big_12"/>
    <property type="match status" value="1"/>
</dbReference>
<dbReference type="Gene3D" id="2.60.40.10">
    <property type="entry name" value="Immunoglobulins"/>
    <property type="match status" value="1"/>
</dbReference>
<dbReference type="Gene3D" id="2.60.120.1010">
    <property type="match status" value="1"/>
</dbReference>
<evidence type="ECO:0000259" key="5">
    <source>
        <dbReference type="Pfam" id="PF03160"/>
    </source>
</evidence>
<dbReference type="InterPro" id="IPR044048">
    <property type="entry name" value="Big_12"/>
</dbReference>
<dbReference type="InterPro" id="IPR011049">
    <property type="entry name" value="Serralysin-like_metalloprot_C"/>
</dbReference>